<dbReference type="Proteomes" id="UP000426246">
    <property type="component" value="Chromosome"/>
</dbReference>
<keyword evidence="1" id="KW-0812">Transmembrane</keyword>
<feature type="transmembrane region" description="Helical" evidence="1">
    <location>
        <begin position="16"/>
        <end position="38"/>
    </location>
</feature>
<feature type="transmembrane region" description="Helical" evidence="1">
    <location>
        <begin position="171"/>
        <end position="195"/>
    </location>
</feature>
<reference evidence="3" key="1">
    <citation type="submission" date="2018-11" db="EMBL/GenBank/DDBJ databases">
        <title>Complete genome sequence of Paenibacillus sp. ML311-T8.</title>
        <authorList>
            <person name="Nam Y.-D."/>
            <person name="Kang J."/>
            <person name="Chung W.-H."/>
            <person name="Park Y.S."/>
        </authorList>
    </citation>
    <scope>NUCLEOTIDE SEQUENCE [LARGE SCALE GENOMIC DNA]</scope>
    <source>
        <strain evidence="3">ML311-T8</strain>
    </source>
</reference>
<sequence>MEILLYLKALFKNNSFLLQIIAIIPTSIFIIKKVSIILNRSKFDVLFLTKDQKMWNRGMQLTIYLLFFNIFVACWGFFSAQSIKISNSQHFVYNSVLIILLVFLITYLSIGLIMILHPIYDLVFKKIKKKEPNIYLKSLTYINMYSAYFSFLFLDFVLFKPPTPLNTSNIISLIPQIIIPTLFSGFYFFTLRGIFNSFYLSSKKATSFIINLPAPIDKKLYVLHAIEKNLIVLGDESSELLSNKLYIYDRDKKELQEFIKESQKSNEETEITKPKNTLESKYFNIDIY</sequence>
<feature type="transmembrane region" description="Helical" evidence="1">
    <location>
        <begin position="98"/>
        <end position="120"/>
    </location>
</feature>
<keyword evidence="1" id="KW-1133">Transmembrane helix</keyword>
<dbReference type="RefSeq" id="WP_155700852.1">
    <property type="nucleotide sequence ID" value="NZ_CP034235.1"/>
</dbReference>
<gene>
    <name evidence="2" type="ORF">EHS13_13480</name>
</gene>
<dbReference type="AlphaFoldDB" id="A0A6B8RJM3"/>
<name>A0A6B8RJM3_9BACL</name>
<evidence type="ECO:0000313" key="2">
    <source>
        <dbReference type="EMBL" id="QGQ95815.1"/>
    </source>
</evidence>
<evidence type="ECO:0000313" key="3">
    <source>
        <dbReference type="Proteomes" id="UP000426246"/>
    </source>
</evidence>
<feature type="transmembrane region" description="Helical" evidence="1">
    <location>
        <begin position="141"/>
        <end position="159"/>
    </location>
</feature>
<accession>A0A6B8RJM3</accession>
<dbReference type="KEGG" id="ppsc:EHS13_13480"/>
<organism evidence="2 3">
    <name type="scientific">Paenibacillus psychroresistens</name>
    <dbReference type="NCBI Taxonomy" id="1778678"/>
    <lineage>
        <taxon>Bacteria</taxon>
        <taxon>Bacillati</taxon>
        <taxon>Bacillota</taxon>
        <taxon>Bacilli</taxon>
        <taxon>Bacillales</taxon>
        <taxon>Paenibacillaceae</taxon>
        <taxon>Paenibacillus</taxon>
    </lineage>
</organism>
<dbReference type="EMBL" id="CP034235">
    <property type="protein sequence ID" value="QGQ95815.1"/>
    <property type="molecule type" value="Genomic_DNA"/>
</dbReference>
<keyword evidence="3" id="KW-1185">Reference proteome</keyword>
<protein>
    <submittedName>
        <fullName evidence="2">Uncharacterized protein</fullName>
    </submittedName>
</protein>
<proteinExistence type="predicted"/>
<evidence type="ECO:0000256" key="1">
    <source>
        <dbReference type="SAM" id="Phobius"/>
    </source>
</evidence>
<keyword evidence="1" id="KW-0472">Membrane</keyword>
<feature type="transmembrane region" description="Helical" evidence="1">
    <location>
        <begin position="59"/>
        <end position="78"/>
    </location>
</feature>